<evidence type="ECO:0000256" key="3">
    <source>
        <dbReference type="ARBA" id="ARBA00010617"/>
    </source>
</evidence>
<evidence type="ECO:0000256" key="11">
    <source>
        <dbReference type="ARBA" id="ARBA00023136"/>
    </source>
</evidence>
<evidence type="ECO:0000313" key="16">
    <source>
        <dbReference type="Proteomes" id="UP000799770"/>
    </source>
</evidence>
<reference evidence="15" key="1">
    <citation type="journal article" date="2020" name="Stud. Mycol.">
        <title>101 Dothideomycetes genomes: a test case for predicting lifestyles and emergence of pathogens.</title>
        <authorList>
            <person name="Haridas S."/>
            <person name="Albert R."/>
            <person name="Binder M."/>
            <person name="Bloem J."/>
            <person name="Labutti K."/>
            <person name="Salamov A."/>
            <person name="Andreopoulos B."/>
            <person name="Baker S."/>
            <person name="Barry K."/>
            <person name="Bills G."/>
            <person name="Bluhm B."/>
            <person name="Cannon C."/>
            <person name="Castanera R."/>
            <person name="Culley D."/>
            <person name="Daum C."/>
            <person name="Ezra D."/>
            <person name="Gonzalez J."/>
            <person name="Henrissat B."/>
            <person name="Kuo A."/>
            <person name="Liang C."/>
            <person name="Lipzen A."/>
            <person name="Lutzoni F."/>
            <person name="Magnuson J."/>
            <person name="Mondo S."/>
            <person name="Nolan M."/>
            <person name="Ohm R."/>
            <person name="Pangilinan J."/>
            <person name="Park H.-J."/>
            <person name="Ramirez L."/>
            <person name="Alfaro M."/>
            <person name="Sun H."/>
            <person name="Tritt A."/>
            <person name="Yoshinaga Y."/>
            <person name="Zwiers L.-H."/>
            <person name="Turgeon B."/>
            <person name="Goodwin S."/>
            <person name="Spatafora J."/>
            <person name="Crous P."/>
            <person name="Grigoriev I."/>
        </authorList>
    </citation>
    <scope>NUCLEOTIDE SEQUENCE</scope>
    <source>
        <strain evidence="15">CBS 627.86</strain>
    </source>
</reference>
<evidence type="ECO:0000256" key="5">
    <source>
        <dbReference type="ARBA" id="ARBA00022692"/>
    </source>
</evidence>
<dbReference type="CDD" id="cd11058">
    <property type="entry name" value="CYP60B-like"/>
    <property type="match status" value="1"/>
</dbReference>
<evidence type="ECO:0000256" key="4">
    <source>
        <dbReference type="ARBA" id="ARBA00022617"/>
    </source>
</evidence>
<comment type="similarity">
    <text evidence="3 13">Belongs to the cytochrome P450 family.</text>
</comment>
<keyword evidence="4 12" id="KW-0349">Heme</keyword>
<dbReference type="FunFam" id="1.10.630.10:FF:000047">
    <property type="entry name" value="Cytochrome P450 monooxygenase"/>
    <property type="match status" value="1"/>
</dbReference>
<dbReference type="Proteomes" id="UP000799770">
    <property type="component" value="Unassembled WGS sequence"/>
</dbReference>
<protein>
    <submittedName>
        <fullName evidence="15">Cytochrome P450</fullName>
    </submittedName>
</protein>
<evidence type="ECO:0000256" key="12">
    <source>
        <dbReference type="PIRSR" id="PIRSR602401-1"/>
    </source>
</evidence>
<evidence type="ECO:0000256" key="9">
    <source>
        <dbReference type="ARBA" id="ARBA00023004"/>
    </source>
</evidence>
<feature type="transmembrane region" description="Helical" evidence="14">
    <location>
        <begin position="14"/>
        <end position="38"/>
    </location>
</feature>
<keyword evidence="7 14" id="KW-1133">Transmembrane helix</keyword>
<dbReference type="GO" id="GO:0005506">
    <property type="term" value="F:iron ion binding"/>
    <property type="evidence" value="ECO:0007669"/>
    <property type="project" value="InterPro"/>
</dbReference>
<dbReference type="GO" id="GO:0020037">
    <property type="term" value="F:heme binding"/>
    <property type="evidence" value="ECO:0007669"/>
    <property type="project" value="InterPro"/>
</dbReference>
<comment type="cofactor">
    <cofactor evidence="1 12">
        <name>heme</name>
        <dbReference type="ChEBI" id="CHEBI:30413"/>
    </cofactor>
</comment>
<dbReference type="PANTHER" id="PTHR24305">
    <property type="entry name" value="CYTOCHROME P450"/>
    <property type="match status" value="1"/>
</dbReference>
<feature type="binding site" description="axial binding residue" evidence="12">
    <location>
        <position position="452"/>
    </location>
    <ligand>
        <name>heme</name>
        <dbReference type="ChEBI" id="CHEBI:30413"/>
    </ligand>
    <ligandPart>
        <name>Fe</name>
        <dbReference type="ChEBI" id="CHEBI:18248"/>
    </ligandPart>
</feature>
<dbReference type="SUPFAM" id="SSF48264">
    <property type="entry name" value="Cytochrome P450"/>
    <property type="match status" value="1"/>
</dbReference>
<dbReference type="GO" id="GO:0004497">
    <property type="term" value="F:monooxygenase activity"/>
    <property type="evidence" value="ECO:0007669"/>
    <property type="project" value="UniProtKB-KW"/>
</dbReference>
<dbReference type="AlphaFoldDB" id="A0A6A5ZEK5"/>
<evidence type="ECO:0000256" key="8">
    <source>
        <dbReference type="ARBA" id="ARBA00023002"/>
    </source>
</evidence>
<organism evidence="15 16">
    <name type="scientific">Lophiotrema nucula</name>
    <dbReference type="NCBI Taxonomy" id="690887"/>
    <lineage>
        <taxon>Eukaryota</taxon>
        <taxon>Fungi</taxon>
        <taxon>Dikarya</taxon>
        <taxon>Ascomycota</taxon>
        <taxon>Pezizomycotina</taxon>
        <taxon>Dothideomycetes</taxon>
        <taxon>Pleosporomycetidae</taxon>
        <taxon>Pleosporales</taxon>
        <taxon>Lophiotremataceae</taxon>
        <taxon>Lophiotrema</taxon>
    </lineage>
</organism>
<dbReference type="InterPro" id="IPR036396">
    <property type="entry name" value="Cyt_P450_sf"/>
</dbReference>
<dbReference type="InterPro" id="IPR017972">
    <property type="entry name" value="Cyt_P450_CS"/>
</dbReference>
<evidence type="ECO:0000256" key="2">
    <source>
        <dbReference type="ARBA" id="ARBA00004167"/>
    </source>
</evidence>
<dbReference type="Gene3D" id="1.10.630.10">
    <property type="entry name" value="Cytochrome P450"/>
    <property type="match status" value="1"/>
</dbReference>
<keyword evidence="8 13" id="KW-0560">Oxidoreductase</keyword>
<dbReference type="OrthoDB" id="1470350at2759"/>
<keyword evidence="5 14" id="KW-0812">Transmembrane</keyword>
<proteinExistence type="inferred from homology"/>
<accession>A0A6A5ZEK5</accession>
<keyword evidence="16" id="KW-1185">Reference proteome</keyword>
<dbReference type="GO" id="GO:0016705">
    <property type="term" value="F:oxidoreductase activity, acting on paired donors, with incorporation or reduction of molecular oxygen"/>
    <property type="evidence" value="ECO:0007669"/>
    <property type="project" value="InterPro"/>
</dbReference>
<evidence type="ECO:0000256" key="10">
    <source>
        <dbReference type="ARBA" id="ARBA00023033"/>
    </source>
</evidence>
<dbReference type="PROSITE" id="PS00086">
    <property type="entry name" value="CYTOCHROME_P450"/>
    <property type="match status" value="1"/>
</dbReference>
<dbReference type="InterPro" id="IPR002401">
    <property type="entry name" value="Cyt_P450_E_grp-I"/>
</dbReference>
<dbReference type="GO" id="GO:0016020">
    <property type="term" value="C:membrane"/>
    <property type="evidence" value="ECO:0007669"/>
    <property type="project" value="UniProtKB-SubCell"/>
</dbReference>
<sequence length="509" mass="57553">MLGHNFDGGVVSKLLMGLALLVGVSVTYGILLGFYNVFLHPLRSYPGPLLWRAWRWQHTLSTLKGNYPFDSLALHKRYGPVVRVAPDELSYTDSNALKAIYGHHNPATEGFSEFGKNPMEFNKPASGSWNILTSLNSEDHGRYRKLFSHSFSERGMREMQPRIQDFVTQLIYVLKESAGKGWIDMQERYNWTTFDMIGDLAFGDSFHCLENQKTSPWIAAIFGNMKAAQFLVAIRHYGLSYFLRYLTPKRLMELRATNLRYATEKMEKRIEMGPGQGDFFDTAIANSDFEKGTGMTRGEMTSNASVLVLAGSETTATLLGGTTYLLCKHPDVLKKINDEVREAFKSDEEIDLLSVSKLDYMLAILDEALRIYPPAPNTGCRVVPKGGAIVAGKWVPGGTCLRNQPYAANHSPDNFHRPDDFCPERWQASPPADFANDDRAARVPFSLGPRNCIGRNLAYAEMRLILAKVLWNFDLELDESRCGSWMESQKIFFLWEKPPLWVKLTAVKR</sequence>
<dbReference type="PANTHER" id="PTHR24305:SF230">
    <property type="entry name" value="P450, PUTATIVE (EUROFUNG)-RELATED"/>
    <property type="match status" value="1"/>
</dbReference>
<dbReference type="InterPro" id="IPR050121">
    <property type="entry name" value="Cytochrome_P450_monoxygenase"/>
</dbReference>
<dbReference type="EMBL" id="ML977318">
    <property type="protein sequence ID" value="KAF2117930.1"/>
    <property type="molecule type" value="Genomic_DNA"/>
</dbReference>
<keyword evidence="9 12" id="KW-0408">Iron</keyword>
<keyword evidence="10 13" id="KW-0503">Monooxygenase</keyword>
<evidence type="ECO:0000256" key="13">
    <source>
        <dbReference type="RuleBase" id="RU000461"/>
    </source>
</evidence>
<gene>
    <name evidence="15" type="ORF">BDV96DRAFT_571136</name>
</gene>
<keyword evidence="11 14" id="KW-0472">Membrane</keyword>
<keyword evidence="6 12" id="KW-0479">Metal-binding</keyword>
<dbReference type="PRINTS" id="PR00463">
    <property type="entry name" value="EP450I"/>
</dbReference>
<evidence type="ECO:0000256" key="7">
    <source>
        <dbReference type="ARBA" id="ARBA00022989"/>
    </source>
</evidence>
<evidence type="ECO:0000256" key="6">
    <source>
        <dbReference type="ARBA" id="ARBA00022723"/>
    </source>
</evidence>
<evidence type="ECO:0000256" key="14">
    <source>
        <dbReference type="SAM" id="Phobius"/>
    </source>
</evidence>
<evidence type="ECO:0000256" key="1">
    <source>
        <dbReference type="ARBA" id="ARBA00001971"/>
    </source>
</evidence>
<evidence type="ECO:0000313" key="15">
    <source>
        <dbReference type="EMBL" id="KAF2117930.1"/>
    </source>
</evidence>
<dbReference type="InterPro" id="IPR001128">
    <property type="entry name" value="Cyt_P450"/>
</dbReference>
<dbReference type="GO" id="GO:0009403">
    <property type="term" value="P:toxin biosynthetic process"/>
    <property type="evidence" value="ECO:0007669"/>
    <property type="project" value="UniProtKB-ARBA"/>
</dbReference>
<dbReference type="PRINTS" id="PR00385">
    <property type="entry name" value="P450"/>
</dbReference>
<dbReference type="Pfam" id="PF00067">
    <property type="entry name" value="p450"/>
    <property type="match status" value="1"/>
</dbReference>
<name>A0A6A5ZEK5_9PLEO</name>
<comment type="subcellular location">
    <subcellularLocation>
        <location evidence="2">Membrane</location>
        <topology evidence="2">Single-pass membrane protein</topology>
    </subcellularLocation>
</comment>